<dbReference type="InterPro" id="IPR026960">
    <property type="entry name" value="RVT-Znf"/>
</dbReference>
<evidence type="ECO:0000259" key="1">
    <source>
        <dbReference type="Pfam" id="PF13966"/>
    </source>
</evidence>
<feature type="domain" description="Reverse transcriptase zinc-binding" evidence="1">
    <location>
        <begin position="66"/>
        <end position="159"/>
    </location>
</feature>
<organism evidence="2 3">
    <name type="scientific">Spinacia oleracea</name>
    <name type="common">Spinach</name>
    <dbReference type="NCBI Taxonomy" id="3562"/>
    <lineage>
        <taxon>Eukaryota</taxon>
        <taxon>Viridiplantae</taxon>
        <taxon>Streptophyta</taxon>
        <taxon>Embryophyta</taxon>
        <taxon>Tracheophyta</taxon>
        <taxon>Spermatophyta</taxon>
        <taxon>Magnoliopsida</taxon>
        <taxon>eudicotyledons</taxon>
        <taxon>Gunneridae</taxon>
        <taxon>Pentapetalae</taxon>
        <taxon>Caryophyllales</taxon>
        <taxon>Chenopodiaceae</taxon>
        <taxon>Chenopodioideae</taxon>
        <taxon>Anserineae</taxon>
        <taxon>Spinacia</taxon>
    </lineage>
</organism>
<dbReference type="Pfam" id="PF13966">
    <property type="entry name" value="zf-RVT"/>
    <property type="match status" value="1"/>
</dbReference>
<gene>
    <name evidence="3" type="primary">LOC110806033</name>
</gene>
<proteinExistence type="predicted"/>
<protein>
    <recommendedName>
        <fullName evidence="1">Reverse transcriptase zinc-binding domain-containing protein</fullName>
    </recommendedName>
</protein>
<accession>A0ABM3R4E5</accession>
<name>A0ABM3R4E5_SPIOL</name>
<evidence type="ECO:0000313" key="3">
    <source>
        <dbReference type="RefSeq" id="XP_056690482.1"/>
    </source>
</evidence>
<sequence length="326" mass="38306">MGIETSAQARKWKVEDLIDKDNNIWKGSVIRQRFEWRDAKDILAMDLPRCPTSDFVYWKHNSKGKYTVKSGYEVLLERRSMGEDKMEEGALESLKIIWRSNILPKWKVFIWRITYDALAVNYNLKRRGIDIDSQCDYCGFEEEDSHHIFRTCSVARLAWTLYQPQVQTDDDEPMSVVKWVQRNIRLFYSKDEVDNKKLEEFVIMLWSLWVTRNGRVFRNIGGHVASVLFQAKEAMKCLQTFKNRSLVEAEDKDPSCPPGFHFVNLGENKHLYTNFVLQVDGSWEKETKRAGWGWAYKDGRNRNNVGVAHNIANKCRKEGLMFSNRI</sequence>
<dbReference type="GeneID" id="110806033"/>
<dbReference type="Proteomes" id="UP000813463">
    <property type="component" value="Chromosome 1"/>
</dbReference>
<keyword evidence="2" id="KW-1185">Reference proteome</keyword>
<reference evidence="2" key="1">
    <citation type="journal article" date="2021" name="Nat. Commun.">
        <title>Genomic analyses provide insights into spinach domestication and the genetic basis of agronomic traits.</title>
        <authorList>
            <person name="Cai X."/>
            <person name="Sun X."/>
            <person name="Xu C."/>
            <person name="Sun H."/>
            <person name="Wang X."/>
            <person name="Ge C."/>
            <person name="Zhang Z."/>
            <person name="Wang Q."/>
            <person name="Fei Z."/>
            <person name="Jiao C."/>
            <person name="Wang Q."/>
        </authorList>
    </citation>
    <scope>NUCLEOTIDE SEQUENCE [LARGE SCALE GENOMIC DNA]</scope>
    <source>
        <strain evidence="2">cv. Varoflay</strain>
    </source>
</reference>
<evidence type="ECO:0000313" key="2">
    <source>
        <dbReference type="Proteomes" id="UP000813463"/>
    </source>
</evidence>
<reference evidence="3" key="2">
    <citation type="submission" date="2025-08" db="UniProtKB">
        <authorList>
            <consortium name="RefSeq"/>
        </authorList>
    </citation>
    <scope>IDENTIFICATION</scope>
    <source>
        <tissue evidence="3">Leaf</tissue>
    </source>
</reference>
<dbReference type="RefSeq" id="XP_056690482.1">
    <property type="nucleotide sequence ID" value="XM_056834504.1"/>
</dbReference>